<dbReference type="Gene3D" id="3.20.20.140">
    <property type="entry name" value="Metal-dependent hydrolases"/>
    <property type="match status" value="1"/>
</dbReference>
<protein>
    <submittedName>
        <fullName evidence="3">Putative metal-dependent hydrolase of the TIM-barrel fold protein</fullName>
    </submittedName>
</protein>
<dbReference type="InterPro" id="IPR032465">
    <property type="entry name" value="ACMSD"/>
</dbReference>
<dbReference type="RefSeq" id="WP_144862919.1">
    <property type="nucleotide sequence ID" value="NZ_LR213766.1"/>
</dbReference>
<dbReference type="AlphaFoldDB" id="A0A563VIN8"/>
<dbReference type="EMBL" id="CAACVJ010000001">
    <property type="protein sequence ID" value="VEP11251.1"/>
    <property type="molecule type" value="Genomic_DNA"/>
</dbReference>
<dbReference type="Pfam" id="PF04909">
    <property type="entry name" value="Amidohydro_2"/>
    <property type="match status" value="1"/>
</dbReference>
<keyword evidence="3" id="KW-0378">Hydrolase</keyword>
<sequence length="263" mass="30020">MKFFDSLTHATADGTWLGGTRYDASLDRLLREMEQQAYRACLVNIAGYQDNETLAEFASKYPDLFVPIAGFDPSEYKDLAQIESEIKTFSDRGFAGIKLHPRLNSYDPLDERCIATISMAGKHNLVIFLDTLFRQKQVITRHPADVIDAISIKCPQTKIVLLHGGGGHLLDIYEIVRMREKLLLDVSFTMMRYAGSSIDLDISFLCRTLDLRLTVGSDFPEYTPLQAKQQLLKLTPDLPSKKLENICFRNLEKLFQDWQGFRQ</sequence>
<evidence type="ECO:0000313" key="3">
    <source>
        <dbReference type="EMBL" id="VEP11251.1"/>
    </source>
</evidence>
<name>A0A563VIN8_9CYAN</name>
<dbReference type="OrthoDB" id="9771932at2"/>
<evidence type="ECO:0000313" key="4">
    <source>
        <dbReference type="Proteomes" id="UP000320055"/>
    </source>
</evidence>
<dbReference type="GO" id="GO:0016831">
    <property type="term" value="F:carboxy-lyase activity"/>
    <property type="evidence" value="ECO:0007669"/>
    <property type="project" value="InterPro"/>
</dbReference>
<reference evidence="3 4" key="1">
    <citation type="submission" date="2019-01" db="EMBL/GenBank/DDBJ databases">
        <authorList>
            <person name="Brito A."/>
        </authorList>
    </citation>
    <scope>NUCLEOTIDE SEQUENCE [LARGE SCALE GENOMIC DNA]</scope>
    <source>
        <strain evidence="3">1</strain>
    </source>
</reference>
<dbReference type="InterPro" id="IPR032466">
    <property type="entry name" value="Metal_Hydrolase"/>
</dbReference>
<accession>A0A563VIN8</accession>
<dbReference type="PANTHER" id="PTHR21240">
    <property type="entry name" value="2-AMINO-3-CARBOXYLMUCONATE-6-SEMIALDEHYDE DECARBOXYLASE"/>
    <property type="match status" value="1"/>
</dbReference>
<feature type="domain" description="Amidohydrolase-related" evidence="2">
    <location>
        <begin position="20"/>
        <end position="188"/>
    </location>
</feature>
<evidence type="ECO:0000256" key="1">
    <source>
        <dbReference type="ARBA" id="ARBA00023239"/>
    </source>
</evidence>
<dbReference type="InterPro" id="IPR006680">
    <property type="entry name" value="Amidohydro-rel"/>
</dbReference>
<dbReference type="PANTHER" id="PTHR21240:SF19">
    <property type="entry name" value="CATALYTIC_ HYDROLASE"/>
    <property type="match status" value="1"/>
</dbReference>
<dbReference type="SUPFAM" id="SSF51556">
    <property type="entry name" value="Metallo-dependent hydrolases"/>
    <property type="match status" value="1"/>
</dbReference>
<keyword evidence="1" id="KW-0456">Lyase</keyword>
<proteinExistence type="predicted"/>
<organism evidence="3 4">
    <name type="scientific">Hyella patelloides LEGE 07179</name>
    <dbReference type="NCBI Taxonomy" id="945734"/>
    <lineage>
        <taxon>Bacteria</taxon>
        <taxon>Bacillati</taxon>
        <taxon>Cyanobacteriota</taxon>
        <taxon>Cyanophyceae</taxon>
        <taxon>Pleurocapsales</taxon>
        <taxon>Hyellaceae</taxon>
        <taxon>Hyella</taxon>
    </lineage>
</organism>
<evidence type="ECO:0000259" key="2">
    <source>
        <dbReference type="Pfam" id="PF04909"/>
    </source>
</evidence>
<keyword evidence="4" id="KW-1185">Reference proteome</keyword>
<dbReference type="GO" id="GO:0016787">
    <property type="term" value="F:hydrolase activity"/>
    <property type="evidence" value="ECO:0007669"/>
    <property type="project" value="UniProtKB-KW"/>
</dbReference>
<dbReference type="Proteomes" id="UP000320055">
    <property type="component" value="Unassembled WGS sequence"/>
</dbReference>
<gene>
    <name evidence="3" type="ORF">H1P_10036</name>
</gene>